<evidence type="ECO:0000256" key="8">
    <source>
        <dbReference type="ARBA" id="ARBA00022801"/>
    </source>
</evidence>
<dbReference type="AlphaFoldDB" id="A0A0H3BYV2"/>
<evidence type="ECO:0000256" key="2">
    <source>
        <dbReference type="ARBA" id="ARBA00001936"/>
    </source>
</evidence>
<sequence>MGARCPKSLIVSFFVTITTRLSVRKRNQMKLISWNIDSLNAALTGESPRALLSRAVLDTLVAQDADIIAIQETKLSAKGPSKKHIEALLSYFPNYLHVWRSSVEPARKGYAGTMFLYKNTLNPVITFPEIGAPTTMDAEGRIITLEFEDFFVTQVYTPNAGDGLRRLDDRQIWDHKYADYLTELDAQKPVLATGDYNVAHKEIDLANPSSNRRSPGFTDEERQGFTNLLARGFTDTFRHLHGDIPHVYTWWAQRSKTSKINNTGWRIDYWLASNRIVDKVKRSEMISSGERQDHTPILLDIDL</sequence>
<evidence type="ECO:0000256" key="10">
    <source>
        <dbReference type="ARBA" id="ARBA00022842"/>
    </source>
</evidence>
<evidence type="ECO:0000256" key="5">
    <source>
        <dbReference type="ARBA" id="ARBA00022490"/>
    </source>
</evidence>
<evidence type="ECO:0000256" key="12">
    <source>
        <dbReference type="ARBA" id="ARBA00073459"/>
    </source>
</evidence>
<keyword evidence="6" id="KW-0540">Nuclease</keyword>
<keyword evidence="7 14" id="KW-0479">Metal-binding</keyword>
<feature type="site" description="Transition state stabilizer" evidence="15">
    <location>
        <position position="197"/>
    </location>
</feature>
<evidence type="ECO:0000256" key="9">
    <source>
        <dbReference type="ARBA" id="ARBA00022839"/>
    </source>
</evidence>
<evidence type="ECO:0000256" key="13">
    <source>
        <dbReference type="PIRSR" id="PIRSR604808-1"/>
    </source>
</evidence>
<dbReference type="PANTHER" id="PTHR22748:SF6">
    <property type="entry name" value="DNA-(APURINIC OR APYRIMIDINIC SITE) ENDONUCLEASE"/>
    <property type="match status" value="1"/>
</dbReference>
<keyword evidence="5" id="KW-0963">Cytoplasm</keyword>
<dbReference type="GO" id="GO:0003906">
    <property type="term" value="F:DNA-(apurinic or apyrimidinic site) endonuclease activity"/>
    <property type="evidence" value="ECO:0007669"/>
    <property type="project" value="TreeGrafter"/>
</dbReference>
<dbReference type="SUPFAM" id="SSF56219">
    <property type="entry name" value="DNase I-like"/>
    <property type="match status" value="1"/>
</dbReference>
<feature type="binding site" evidence="14">
    <location>
        <position position="197"/>
    </location>
    <ligand>
        <name>Mg(2+)</name>
        <dbReference type="ChEBI" id="CHEBI:18420"/>
        <label>1</label>
    </ligand>
</feature>
<evidence type="ECO:0000256" key="15">
    <source>
        <dbReference type="PIRSR" id="PIRSR604808-3"/>
    </source>
</evidence>
<feature type="binding site" evidence="14">
    <location>
        <position position="294"/>
    </location>
    <ligand>
        <name>Mg(2+)</name>
        <dbReference type="ChEBI" id="CHEBI:18420"/>
        <label>1</label>
    </ligand>
</feature>
<dbReference type="EMBL" id="CP000829">
    <property type="protein sequence ID" value="ACI60670.1"/>
    <property type="molecule type" value="Genomic_DNA"/>
</dbReference>
<name>A0A0H3BYV2_STRPZ</name>
<feature type="binding site" evidence="14">
    <location>
        <position position="72"/>
    </location>
    <ligand>
        <name>Mg(2+)</name>
        <dbReference type="ChEBI" id="CHEBI:18420"/>
        <label>1</label>
    </ligand>
</feature>
<feature type="domain" description="Endonuclease/exonuclease/phosphatase" evidence="16">
    <location>
        <begin position="32"/>
        <end position="278"/>
    </location>
</feature>
<evidence type="ECO:0000313" key="18">
    <source>
        <dbReference type="Proteomes" id="UP000001039"/>
    </source>
</evidence>
<dbReference type="Proteomes" id="UP000001039">
    <property type="component" value="Chromosome"/>
</dbReference>
<dbReference type="GO" id="GO:0008081">
    <property type="term" value="F:phosphoric diester hydrolase activity"/>
    <property type="evidence" value="ECO:0007669"/>
    <property type="project" value="TreeGrafter"/>
</dbReference>
<dbReference type="InterPro" id="IPR020848">
    <property type="entry name" value="AP_endonuclease_F1_CS"/>
</dbReference>
<evidence type="ECO:0000256" key="14">
    <source>
        <dbReference type="PIRSR" id="PIRSR604808-2"/>
    </source>
</evidence>
<feature type="active site" description="Proton donor/acceptor" evidence="13">
    <location>
        <position position="195"/>
    </location>
</feature>
<proteinExistence type="inferred from homology"/>
<dbReference type="InterPro" id="IPR004808">
    <property type="entry name" value="AP_endonuc_1"/>
</dbReference>
<dbReference type="GO" id="GO:0046872">
    <property type="term" value="F:metal ion binding"/>
    <property type="evidence" value="ECO:0007669"/>
    <property type="project" value="UniProtKB-KW"/>
</dbReference>
<comment type="function">
    <text evidence="11">In addition to 3'- to 5'-exonuclease and 3'-phosphatase activities, ExoA was shown to make single-strand breaks at apurinic sites in DNA.</text>
</comment>
<evidence type="ECO:0000256" key="4">
    <source>
        <dbReference type="ARBA" id="ARBA00012115"/>
    </source>
</evidence>
<feature type="binding site" evidence="14">
    <location>
        <position position="293"/>
    </location>
    <ligand>
        <name>Mg(2+)</name>
        <dbReference type="ChEBI" id="CHEBI:18420"/>
        <label>1</label>
    </ligand>
</feature>
<dbReference type="CDD" id="cd09087">
    <property type="entry name" value="Ape1-like_AP-endo"/>
    <property type="match status" value="1"/>
</dbReference>
<evidence type="ECO:0000256" key="3">
    <source>
        <dbReference type="ARBA" id="ARBA00007092"/>
    </source>
</evidence>
<protein>
    <recommendedName>
        <fullName evidence="12">Exodeoxyribonuclease</fullName>
        <ecNumber evidence="4">3.1.11.2</ecNumber>
    </recommendedName>
</protein>
<comment type="catalytic activity">
    <reaction evidence="1">
        <text>Exonucleolytic cleavage in the 3'- to 5'-direction to yield nucleoside 5'-phosphates.</text>
        <dbReference type="EC" id="3.1.11.2"/>
    </reaction>
</comment>
<dbReference type="GO" id="GO:0006284">
    <property type="term" value="P:base-excision repair"/>
    <property type="evidence" value="ECO:0007669"/>
    <property type="project" value="TreeGrafter"/>
</dbReference>
<evidence type="ECO:0000256" key="6">
    <source>
        <dbReference type="ARBA" id="ARBA00022722"/>
    </source>
</evidence>
<dbReference type="PROSITE" id="PS00727">
    <property type="entry name" value="AP_NUCLEASE_F1_2"/>
    <property type="match status" value="1"/>
</dbReference>
<dbReference type="Gene3D" id="3.60.10.10">
    <property type="entry name" value="Endonuclease/exonuclease/phosphatase"/>
    <property type="match status" value="1"/>
</dbReference>
<feature type="binding site" evidence="14">
    <location>
        <position position="35"/>
    </location>
    <ligand>
        <name>Mg(2+)</name>
        <dbReference type="ChEBI" id="CHEBI:18420"/>
        <label>1</label>
    </ligand>
</feature>
<keyword evidence="10 14" id="KW-0460">Magnesium</keyword>
<dbReference type="PROSITE" id="PS51435">
    <property type="entry name" value="AP_NUCLEASE_F1_4"/>
    <property type="match status" value="1"/>
</dbReference>
<reference evidence="17 18" key="1">
    <citation type="journal article" date="2008" name="J. Bacteriol.">
        <title>Genome sequence of a nephritogenic and highly transformable M49 strain of Streptococcus pyogenes.</title>
        <authorList>
            <person name="McShan W.M."/>
            <person name="Ferretti J.J."/>
            <person name="Karasawa T."/>
            <person name="Suvorov A.N."/>
            <person name="Lin S."/>
            <person name="Qin B."/>
            <person name="Jia H."/>
            <person name="Kenton S."/>
            <person name="Najar F."/>
            <person name="Wu H."/>
            <person name="Scott J."/>
            <person name="Roe B.A."/>
            <person name="Savic D.J."/>
        </authorList>
    </citation>
    <scope>NUCLEOTIDE SEQUENCE [LARGE SCALE GENOMIC DNA]</scope>
    <source>
        <strain evidence="17 18">NZ131</strain>
    </source>
</reference>
<keyword evidence="9" id="KW-0269">Exonuclease</keyword>
<dbReference type="FunFam" id="3.60.10.10:FF:000054">
    <property type="entry name" value="Exodeoxyribonuclease III"/>
    <property type="match status" value="1"/>
</dbReference>
<dbReference type="GO" id="GO:0008311">
    <property type="term" value="F:double-stranded DNA 3'-5' DNA exonuclease activity"/>
    <property type="evidence" value="ECO:0007669"/>
    <property type="project" value="UniProtKB-EC"/>
</dbReference>
<dbReference type="GO" id="GO:0003677">
    <property type="term" value="F:DNA binding"/>
    <property type="evidence" value="ECO:0007669"/>
    <property type="project" value="InterPro"/>
</dbReference>
<comment type="similarity">
    <text evidence="3">Belongs to the DNA repair enzymes AP/ExoA family.</text>
</comment>
<dbReference type="NCBIfam" id="TIGR00633">
    <property type="entry name" value="xth"/>
    <property type="match status" value="1"/>
</dbReference>
<dbReference type="HOGENOM" id="CLU_027539_1_3_9"/>
<dbReference type="PROSITE" id="PS00728">
    <property type="entry name" value="AP_NUCLEASE_F1_3"/>
    <property type="match status" value="1"/>
</dbReference>
<dbReference type="InterPro" id="IPR005135">
    <property type="entry name" value="Endo/exonuclease/phosphatase"/>
</dbReference>
<dbReference type="InterPro" id="IPR036691">
    <property type="entry name" value="Endo/exonu/phosph_ase_sf"/>
</dbReference>
<evidence type="ECO:0000256" key="11">
    <source>
        <dbReference type="ARBA" id="ARBA00057465"/>
    </source>
</evidence>
<feature type="active site" evidence="13">
    <location>
        <position position="156"/>
    </location>
</feature>
<feature type="site" description="Important for catalytic activity" evidence="15">
    <location>
        <position position="268"/>
    </location>
</feature>
<dbReference type="KEGG" id="soz:Spy49_0334c"/>
<comment type="cofactor">
    <cofactor evidence="2">
        <name>Mn(2+)</name>
        <dbReference type="ChEBI" id="CHEBI:29035"/>
    </cofactor>
</comment>
<organism evidence="17 18">
    <name type="scientific">Streptococcus pyogenes serotype M49 (strain NZ131)</name>
    <dbReference type="NCBI Taxonomy" id="471876"/>
    <lineage>
        <taxon>Bacteria</taxon>
        <taxon>Bacillati</taxon>
        <taxon>Bacillota</taxon>
        <taxon>Bacilli</taxon>
        <taxon>Lactobacillales</taxon>
        <taxon>Streptococcaceae</taxon>
        <taxon>Streptococcus</taxon>
    </lineage>
</organism>
<keyword evidence="8" id="KW-0378">Hydrolase</keyword>
<comment type="cofactor">
    <cofactor evidence="14">
        <name>Mg(2+)</name>
        <dbReference type="ChEBI" id="CHEBI:18420"/>
    </cofactor>
    <cofactor evidence="14">
        <name>Mn(2+)</name>
        <dbReference type="ChEBI" id="CHEBI:29035"/>
    </cofactor>
    <text evidence="14">Probably binds two magnesium or manganese ions per subunit.</text>
</comment>
<dbReference type="Pfam" id="PF03372">
    <property type="entry name" value="Exo_endo_phos"/>
    <property type="match status" value="1"/>
</dbReference>
<evidence type="ECO:0000256" key="7">
    <source>
        <dbReference type="ARBA" id="ARBA00022723"/>
    </source>
</evidence>
<evidence type="ECO:0000313" key="17">
    <source>
        <dbReference type="EMBL" id="ACI60670.1"/>
    </source>
</evidence>
<dbReference type="PANTHER" id="PTHR22748">
    <property type="entry name" value="AP ENDONUCLEASE"/>
    <property type="match status" value="1"/>
</dbReference>
<feature type="active site" description="Proton acceptor" evidence="13">
    <location>
        <position position="294"/>
    </location>
</feature>
<evidence type="ECO:0000256" key="1">
    <source>
        <dbReference type="ARBA" id="ARBA00000493"/>
    </source>
</evidence>
<keyword evidence="14" id="KW-0464">Manganese</keyword>
<dbReference type="InterPro" id="IPR020847">
    <property type="entry name" value="AP_endonuclease_F1_BS"/>
</dbReference>
<dbReference type="EC" id="3.1.11.2" evidence="4"/>
<gene>
    <name evidence="17" type="primary">exoA</name>
    <name evidence="17" type="ordered locus">Spy49_0334c</name>
</gene>
<accession>A0A0H3BYV2</accession>
<evidence type="ECO:0000259" key="16">
    <source>
        <dbReference type="Pfam" id="PF03372"/>
    </source>
</evidence>
<feature type="site" description="Interaction with DNA substrate" evidence="15">
    <location>
        <position position="294"/>
    </location>
</feature>
<feature type="binding site" evidence="14">
    <location>
        <position position="195"/>
    </location>
    <ligand>
        <name>Mg(2+)</name>
        <dbReference type="ChEBI" id="CHEBI:18420"/>
        <label>1</label>
    </ligand>
</feature>
<dbReference type="PROSITE" id="PS00726">
    <property type="entry name" value="AP_NUCLEASE_F1_1"/>
    <property type="match status" value="1"/>
</dbReference>